<accession>A8IPS5</accession>
<evidence type="ECO:0000313" key="10">
    <source>
        <dbReference type="Proteomes" id="UP000000270"/>
    </source>
</evidence>
<evidence type="ECO:0000256" key="8">
    <source>
        <dbReference type="SAM" id="MobiDB-lite"/>
    </source>
</evidence>
<dbReference type="Pfam" id="PF13379">
    <property type="entry name" value="NMT1_2"/>
    <property type="match status" value="1"/>
</dbReference>
<reference evidence="9 10" key="4">
    <citation type="journal article" date="2009" name="Appl. Environ. Microbiol.">
        <title>Comparative genome-wide transcriptional profiling of Azorhizobium caulinodans ORS571 grown under free-living and symbiotic conditions.</title>
        <authorList>
            <person name="Tsukada S."/>
            <person name="Aono T."/>
            <person name="Akiba N."/>
            <person name="Lee KB."/>
            <person name="Liu CT."/>
            <person name="Toyazaki H."/>
            <person name="Oyaizu H."/>
        </authorList>
    </citation>
    <scope>NUCLEOTIDE SEQUENCE [LARGE SCALE GENOMIC DNA]</scope>
    <source>
        <strain evidence="10">ATCC 43989 / DSM 5975 / JCM 20966 / LMG 6465 / NBRC 14845 / NCIMB 13405 / ORS 571</strain>
    </source>
</reference>
<dbReference type="InterPro" id="IPR006311">
    <property type="entry name" value="TAT_signal"/>
</dbReference>
<dbReference type="GO" id="GO:0012505">
    <property type="term" value="C:endomembrane system"/>
    <property type="evidence" value="ECO:0007669"/>
    <property type="project" value="UniProtKB-SubCell"/>
</dbReference>
<keyword evidence="4" id="KW-0997">Cell inner membrane</keyword>
<name>A8IPS5_AZOC5</name>
<evidence type="ECO:0000256" key="1">
    <source>
        <dbReference type="ARBA" id="ARBA00004308"/>
    </source>
</evidence>
<dbReference type="HOGENOM" id="CLU_037398_3_0_5"/>
<evidence type="ECO:0000256" key="7">
    <source>
        <dbReference type="ARBA" id="ARBA00024031"/>
    </source>
</evidence>
<dbReference type="EMBL" id="AP009384">
    <property type="protein sequence ID" value="BAF86684.1"/>
    <property type="molecule type" value="Genomic_DNA"/>
</dbReference>
<sequence>MTDASEPKSVALSVVSPAAPSPAASSAGPEGTAHEGVSRRSLLKGGVAAMGTAALFEAVRTVFPGGVPSAHAAAPETTKAVLGYIALMDASPLVIAKEKGLFAKYGVPDVEVVKQASWGATRDNLVLGGGANGIDGAHILTPMPYLISTGKVTQNNAPTPMYILARLNLDAQAISVSNEYKDLKATANASALKAAFEKKKAEGKEVKVAMTFPGGTHDLWIRYWLAAAGIDPDKDVSTIVVPPPQMVANMKVGNMDAFCVGEPWNEQLVNQGIGYTACTTGEIWKNHPEKALGMRADFVDKNPNATKAILMAVLEAQQWCDKMENKKEMSEIVGKRQWFNVPVADIYGRTIGDINYGNGRVVKGSDQYMKFWQANASYPFKSHDAWFITEDIRWGKFEPTTDIKTLVDKVNREDLWRAAAKELNVPAAEIPTSTSRGVETFFDGKSFDPANPTAYLKSLGIKRVEV</sequence>
<dbReference type="SUPFAM" id="SSF53850">
    <property type="entry name" value="Periplasmic binding protein-like II"/>
    <property type="match status" value="1"/>
</dbReference>
<evidence type="ECO:0000256" key="5">
    <source>
        <dbReference type="ARBA" id="ARBA00022729"/>
    </source>
</evidence>
<evidence type="ECO:0000313" key="9">
    <source>
        <dbReference type="EMBL" id="BAF86684.1"/>
    </source>
</evidence>
<dbReference type="Gene3D" id="3.40.190.10">
    <property type="entry name" value="Periplasmic binding protein-like II"/>
    <property type="match status" value="2"/>
</dbReference>
<comment type="similarity">
    <text evidence="7">Belongs to the CmpA/NrtA family.</text>
</comment>
<reference evidence="9 10" key="6">
    <citation type="journal article" date="2011" name="Appl. Environ. Microbiol.">
        <title>Involvement of the azorhizobial chromosome partition gene (parA) in the onset of bacteroid differentiation during Sesbania rostrata stem nodule development.</title>
        <authorList>
            <person name="Liu CT."/>
            <person name="Lee KB."/>
            <person name="Wang YS."/>
            <person name="Peng MH."/>
            <person name="Lee KT."/>
            <person name="Suzuki S."/>
            <person name="Suzuki T."/>
            <person name="Oyaizu H."/>
        </authorList>
    </citation>
    <scope>NUCLEOTIDE SEQUENCE [LARGE SCALE GENOMIC DNA]</scope>
    <source>
        <strain evidence="10">ATCC 43989 / DSM 5975 / JCM 20966 / LMG 6465 / NBRC 14845 / NCIMB 13405 / ORS 571</strain>
    </source>
</reference>
<dbReference type="PANTHER" id="PTHR30024:SF7">
    <property type="entry name" value="NITRATE_NITRITE BINDING PROTEIN NRTA"/>
    <property type="match status" value="1"/>
</dbReference>
<reference evidence="9 10" key="5">
    <citation type="journal article" date="2010" name="Appl. Environ. Microbiol.">
        <title>phrR-like gene praR of Azorhizobium caulinodans ORS571 is essential for symbiosis with Sesbania rostrata and is involved in expression of reb genes.</title>
        <authorList>
            <person name="Akiba N."/>
            <person name="Aono T."/>
            <person name="Toyazaki H."/>
            <person name="Sato S."/>
            <person name="Oyaizu H."/>
        </authorList>
    </citation>
    <scope>NUCLEOTIDE SEQUENCE [LARGE SCALE GENOMIC DNA]</scope>
    <source>
        <strain evidence="10">ATCC 43989 / DSM 5975 / JCM 20966 / LMG 6465 / NBRC 14845 / NCIMB 13405 / ORS 571</strain>
    </source>
</reference>
<reference evidence="10" key="2">
    <citation type="submission" date="2007-04" db="EMBL/GenBank/DDBJ databases">
        <title>Complete genome sequence of the nitrogen-fixing bacterium Azorhizobium caulinodans ORS571.</title>
        <authorList>
            <person name="Lee K.B."/>
            <person name="Backer P.D."/>
            <person name="Aono T."/>
            <person name="Liu C.T."/>
            <person name="Suzuki S."/>
            <person name="Suzuki T."/>
            <person name="Kaneko T."/>
            <person name="Yamada M."/>
            <person name="Tabata S."/>
            <person name="Kupfer D.M."/>
            <person name="Najar F.Z."/>
            <person name="Wiley G.B."/>
            <person name="Roe B."/>
            <person name="Binnewies T."/>
            <person name="Ussery D."/>
            <person name="Vereecke D."/>
            <person name="Gevers D."/>
            <person name="Holsters M."/>
            <person name="Oyaizu H."/>
        </authorList>
    </citation>
    <scope>NUCLEOTIDE SEQUENCE [LARGE SCALE GENOMIC DNA]</scope>
    <source>
        <strain evidence="10">ATCC 43989 / DSM 5975 / JCM 20966 / LMG 6465 / NBRC 14845 / NCIMB 13405 / ORS 571</strain>
    </source>
</reference>
<dbReference type="RefSeq" id="WP_012169217.1">
    <property type="nucleotide sequence ID" value="NC_009937.1"/>
</dbReference>
<dbReference type="STRING" id="438753.AZC_0686"/>
<dbReference type="InterPro" id="IPR044527">
    <property type="entry name" value="NrtA/CpmA_ABC-bd_dom"/>
</dbReference>
<evidence type="ECO:0000256" key="3">
    <source>
        <dbReference type="ARBA" id="ARBA00022475"/>
    </source>
</evidence>
<keyword evidence="5" id="KW-0732">Signal</keyword>
<dbReference type="PANTHER" id="PTHR30024">
    <property type="entry name" value="ALIPHATIC SULFONATES-BINDING PROTEIN-RELATED"/>
    <property type="match status" value="1"/>
</dbReference>
<dbReference type="KEGG" id="azc:AZC_0686"/>
<proteinExistence type="inferred from homology"/>
<dbReference type="Proteomes" id="UP000000270">
    <property type="component" value="Chromosome"/>
</dbReference>
<evidence type="ECO:0000256" key="6">
    <source>
        <dbReference type="ARBA" id="ARBA00023136"/>
    </source>
</evidence>
<reference evidence="9 10" key="3">
    <citation type="journal article" date="2008" name="BMC Genomics">
        <title>The genome of the versatile nitrogen fixer Azorhizobium caulinodans ORS571.</title>
        <authorList>
            <person name="Lee KB."/>
            <person name="Backer P.D."/>
            <person name="Aono T."/>
            <person name="Liu CT."/>
            <person name="Suzuki S."/>
            <person name="Suzuki T."/>
            <person name="Kaneko T."/>
            <person name="Yamada M."/>
            <person name="Tabata S."/>
            <person name="Kupfer D.M."/>
            <person name="Najar F.Z."/>
            <person name="Wiley G.B."/>
            <person name="Roe B."/>
            <person name="Binnewies T.T."/>
            <person name="Ussery D.W."/>
            <person name="D'Haeze W."/>
            <person name="Herder J.D."/>
            <person name="Gevers D."/>
            <person name="Vereecke D."/>
            <person name="Holsters M."/>
            <person name="Oyaizu H."/>
        </authorList>
    </citation>
    <scope>NUCLEOTIDE SEQUENCE [LARGE SCALE GENOMIC DNA]</scope>
    <source>
        <strain evidence="10">ATCC 43989 / DSM 5975 / JCM 20966 / LMG 6465 / NBRC 14845 / NCIMB 13405 / ORS 571</strain>
    </source>
</reference>
<reference evidence="9 10" key="1">
    <citation type="journal article" date="2007" name="Appl. Environ. Microbiol.">
        <title>Rhizobial factors required for stem nodule maturation and maintenance in Sesbania rostrata-Azorhizobium caulinodans ORS571 symbiosis.</title>
        <authorList>
            <person name="Suzuki S."/>
            <person name="Aono T."/>
            <person name="Lee KB."/>
            <person name="Suzuki T."/>
            <person name="Liu CT."/>
            <person name="Miwa H."/>
            <person name="Wakao S."/>
            <person name="Iki T."/>
            <person name="Oyaizu H."/>
        </authorList>
    </citation>
    <scope>NUCLEOTIDE SEQUENCE [LARGE SCALE GENOMIC DNA]</scope>
    <source>
        <strain evidence="10">ATCC 43989 / DSM 5975 / JCM 20966 / LMG 6465 / NBRC 14845 / NCIMB 13405 / ORS 571</strain>
    </source>
</reference>
<dbReference type="PROSITE" id="PS51318">
    <property type="entry name" value="TAT"/>
    <property type="match status" value="1"/>
</dbReference>
<keyword evidence="3" id="KW-1003">Cell membrane</keyword>
<feature type="region of interest" description="Disordered" evidence="8">
    <location>
        <begin position="1"/>
        <end position="38"/>
    </location>
</feature>
<keyword evidence="2" id="KW-0813">Transport</keyword>
<protein>
    <submittedName>
        <fullName evidence="9">Nitrate transporter component</fullName>
    </submittedName>
</protein>
<organism evidence="9 10">
    <name type="scientific">Azorhizobium caulinodans (strain ATCC 43989 / DSM 5975 / JCM 20966 / LMG 6465 / NBRC 14845 / NCIMB 13405 / ORS 571)</name>
    <dbReference type="NCBI Taxonomy" id="438753"/>
    <lineage>
        <taxon>Bacteria</taxon>
        <taxon>Pseudomonadati</taxon>
        <taxon>Pseudomonadota</taxon>
        <taxon>Alphaproteobacteria</taxon>
        <taxon>Hyphomicrobiales</taxon>
        <taxon>Xanthobacteraceae</taxon>
        <taxon>Azorhizobium</taxon>
    </lineage>
</organism>
<keyword evidence="10" id="KW-1185">Reference proteome</keyword>
<gene>
    <name evidence="9" type="primary">nrtA</name>
    <name evidence="9" type="ordered locus">AZC_0686</name>
</gene>
<evidence type="ECO:0000256" key="2">
    <source>
        <dbReference type="ARBA" id="ARBA00022448"/>
    </source>
</evidence>
<comment type="subcellular location">
    <subcellularLocation>
        <location evidence="1">Endomembrane system</location>
    </subcellularLocation>
</comment>
<evidence type="ECO:0000256" key="4">
    <source>
        <dbReference type="ARBA" id="ARBA00022519"/>
    </source>
</evidence>
<dbReference type="eggNOG" id="COG0715">
    <property type="taxonomic scope" value="Bacteria"/>
</dbReference>
<dbReference type="CDD" id="cd13553">
    <property type="entry name" value="PBP2_NrtA_CpmA_like"/>
    <property type="match status" value="1"/>
</dbReference>
<keyword evidence="6" id="KW-0472">Membrane</keyword>
<feature type="compositionally biased region" description="Low complexity" evidence="8">
    <location>
        <begin position="9"/>
        <end position="27"/>
    </location>
</feature>
<dbReference type="AlphaFoldDB" id="A8IPS5"/>